<dbReference type="InterPro" id="IPR014782">
    <property type="entry name" value="Peptidase_M1_dom"/>
</dbReference>
<dbReference type="GO" id="GO:0070006">
    <property type="term" value="F:metalloaminopeptidase activity"/>
    <property type="evidence" value="ECO:0007669"/>
    <property type="project" value="TreeGrafter"/>
</dbReference>
<evidence type="ECO:0000256" key="6">
    <source>
        <dbReference type="ARBA" id="ARBA00022438"/>
    </source>
</evidence>
<keyword evidence="10" id="KW-0862">Zinc</keyword>
<keyword evidence="6 15" id="KW-0031">Aminopeptidase</keyword>
<dbReference type="CDD" id="cd09603">
    <property type="entry name" value="M1_APN_like"/>
    <property type="match status" value="1"/>
</dbReference>
<keyword evidence="16" id="KW-1185">Reference proteome</keyword>
<evidence type="ECO:0000259" key="13">
    <source>
        <dbReference type="Pfam" id="PF01433"/>
    </source>
</evidence>
<dbReference type="OrthoDB" id="100605at2"/>
<comment type="cofactor">
    <cofactor evidence="2">
        <name>Zn(2+)</name>
        <dbReference type="ChEBI" id="CHEBI:29105"/>
    </cofactor>
</comment>
<evidence type="ECO:0000256" key="8">
    <source>
        <dbReference type="ARBA" id="ARBA00022723"/>
    </source>
</evidence>
<keyword evidence="11" id="KW-0482">Metalloprotease</keyword>
<comment type="similarity">
    <text evidence="3">Belongs to the peptidase M1 family.</text>
</comment>
<dbReference type="InterPro" id="IPR016024">
    <property type="entry name" value="ARM-type_fold"/>
</dbReference>
<evidence type="ECO:0000256" key="3">
    <source>
        <dbReference type="ARBA" id="ARBA00010136"/>
    </source>
</evidence>
<dbReference type="SUPFAM" id="SSF63737">
    <property type="entry name" value="Leukotriene A4 hydrolase N-terminal domain"/>
    <property type="match status" value="1"/>
</dbReference>
<dbReference type="InterPro" id="IPR050344">
    <property type="entry name" value="Peptidase_M1_aminopeptidases"/>
</dbReference>
<organism evidence="15 16">
    <name type="scientific">Flavobacterium dankookense</name>
    <dbReference type="NCBI Taxonomy" id="706186"/>
    <lineage>
        <taxon>Bacteria</taxon>
        <taxon>Pseudomonadati</taxon>
        <taxon>Bacteroidota</taxon>
        <taxon>Flavobacteriia</taxon>
        <taxon>Flavobacteriales</taxon>
        <taxon>Flavobacteriaceae</taxon>
        <taxon>Flavobacterium</taxon>
    </lineage>
</organism>
<evidence type="ECO:0000313" key="15">
    <source>
        <dbReference type="EMBL" id="TDP60684.1"/>
    </source>
</evidence>
<dbReference type="EMBL" id="SNXR01000011">
    <property type="protein sequence ID" value="TDP60684.1"/>
    <property type="molecule type" value="Genomic_DNA"/>
</dbReference>
<accession>A0A4R6QD09</accession>
<dbReference type="InterPro" id="IPR042097">
    <property type="entry name" value="Aminopeptidase_N-like_N_sf"/>
</dbReference>
<evidence type="ECO:0000256" key="7">
    <source>
        <dbReference type="ARBA" id="ARBA00022670"/>
    </source>
</evidence>
<evidence type="ECO:0000256" key="12">
    <source>
        <dbReference type="SAM" id="SignalP"/>
    </source>
</evidence>
<dbReference type="PRINTS" id="PR00756">
    <property type="entry name" value="ALADIPTASE"/>
</dbReference>
<feature type="chain" id="PRO_5020608244" description="Aminopeptidase N" evidence="12">
    <location>
        <begin position="16"/>
        <end position="687"/>
    </location>
</feature>
<reference evidence="15 16" key="1">
    <citation type="submission" date="2019-03" db="EMBL/GenBank/DDBJ databases">
        <title>Genomic Encyclopedia of Archaeal and Bacterial Type Strains, Phase II (KMG-II): from individual species to whole genera.</title>
        <authorList>
            <person name="Goeker M."/>
        </authorList>
    </citation>
    <scope>NUCLEOTIDE SEQUENCE [LARGE SCALE GENOMIC DNA]</scope>
    <source>
        <strain evidence="15 16">DSM 25687</strain>
    </source>
</reference>
<protein>
    <recommendedName>
        <fullName evidence="5">Aminopeptidase N</fullName>
        <ecNumber evidence="4">3.4.11.2</ecNumber>
    </recommendedName>
</protein>
<dbReference type="GO" id="GO:0006508">
    <property type="term" value="P:proteolysis"/>
    <property type="evidence" value="ECO:0007669"/>
    <property type="project" value="UniProtKB-KW"/>
</dbReference>
<dbReference type="GO" id="GO:0042277">
    <property type="term" value="F:peptide binding"/>
    <property type="evidence" value="ECO:0007669"/>
    <property type="project" value="TreeGrafter"/>
</dbReference>
<dbReference type="Proteomes" id="UP000295260">
    <property type="component" value="Unassembled WGS sequence"/>
</dbReference>
<name>A0A4R6QD09_9FLAO</name>
<dbReference type="InterPro" id="IPR001930">
    <property type="entry name" value="Peptidase_M1"/>
</dbReference>
<dbReference type="InterPro" id="IPR027268">
    <property type="entry name" value="Peptidase_M4/M1_CTD_sf"/>
</dbReference>
<evidence type="ECO:0000256" key="4">
    <source>
        <dbReference type="ARBA" id="ARBA00012564"/>
    </source>
</evidence>
<dbReference type="GO" id="GO:0016285">
    <property type="term" value="F:alanyl aminopeptidase activity"/>
    <property type="evidence" value="ECO:0007669"/>
    <property type="project" value="UniProtKB-EC"/>
</dbReference>
<sequence length="687" mass="80927">MRLLLFLFLSFISFAQQTSKVDFKTAKGNITVDVNKKKVFGTVNYVFEVKESTDTIKIDAQKMTFSEVKINKKSVKFSNSGKTLNLFEGFKKGKNTVTFYYEAFPKQTMYFVDKRQVWTQGQGKYTSHWFPSFDDVNEKVIFNMTVSFDENYNVIANGFLKNSYVKDHQKKWYYEMKKPMSSYLLALVIGDFYNKIIASKSGIPLQFFIQPKDTAKFEPTYRHSKQIFDYLEKEIGFNYPWKLYKQIPVEDFLYAGMENTTCTIFAQDFVVDEIGFNDRNYINVNAHELAHQWFGDLVTAKSGKHHWLQEGFATYYALLAEKEIFGEDYFNHQLYRNSLQLRNASKTDTIPVMNEKASSLSFYQKGAWALHFMREKIGAKLFQKAVQNYLKKYQFKNVETSDFLAEVKNVAHNFDTVAFQKMWLEDYHFPTDIANEILRKSTFMQTLFDVQQLRKKTFAENKDKFSELLKSDLFYPIKTEIIYQLKDVNFADKKELLELAMQTNDVKVRQSVAEFIDEILLEFKTKYETFLDDKSYETREIALIKLFNAFPESQAIYLEKAKNWYGNNDLGLRTTFLLLSQMTDTFDENQKQNYFSELVDYTSSNYESSVRQNAFNAAFQAKQPIDDVVLKNLVNATSHHKWQLTKFARDYIRNLLKTPLYREKFENLLSDLPENDKNQLQKLLNEK</sequence>
<dbReference type="GO" id="GO:0043171">
    <property type="term" value="P:peptide catabolic process"/>
    <property type="evidence" value="ECO:0007669"/>
    <property type="project" value="TreeGrafter"/>
</dbReference>
<dbReference type="Pfam" id="PF01433">
    <property type="entry name" value="Peptidase_M1"/>
    <property type="match status" value="1"/>
</dbReference>
<proteinExistence type="inferred from homology"/>
<keyword evidence="9" id="KW-0378">Hydrolase</keyword>
<dbReference type="EC" id="3.4.11.2" evidence="4"/>
<evidence type="ECO:0000259" key="14">
    <source>
        <dbReference type="Pfam" id="PF17900"/>
    </source>
</evidence>
<feature type="domain" description="Aminopeptidase N-like N-terminal" evidence="14">
    <location>
        <begin position="30"/>
        <end position="184"/>
    </location>
</feature>
<dbReference type="AlphaFoldDB" id="A0A4R6QD09"/>
<evidence type="ECO:0000256" key="5">
    <source>
        <dbReference type="ARBA" id="ARBA00015611"/>
    </source>
</evidence>
<comment type="caution">
    <text evidence="15">The sequence shown here is derived from an EMBL/GenBank/DDBJ whole genome shotgun (WGS) entry which is preliminary data.</text>
</comment>
<dbReference type="Gene3D" id="2.60.40.1730">
    <property type="entry name" value="tricorn interacting facor f3 domain"/>
    <property type="match status" value="1"/>
</dbReference>
<evidence type="ECO:0000256" key="9">
    <source>
        <dbReference type="ARBA" id="ARBA00022801"/>
    </source>
</evidence>
<gene>
    <name evidence="15" type="ORF">BC748_0280</name>
</gene>
<dbReference type="InterPro" id="IPR045357">
    <property type="entry name" value="Aminopeptidase_N-like_N"/>
</dbReference>
<comment type="catalytic activity">
    <reaction evidence="1">
        <text>Release of an N-terminal amino acid, Xaa-|-Yaa- from a peptide, amide or arylamide. Xaa is preferably Ala, but may be most amino acids including Pro (slow action). When a terminal hydrophobic residue is followed by a prolyl residue, the two may be released as an intact Xaa-Pro dipeptide.</text>
        <dbReference type="EC" id="3.4.11.2"/>
    </reaction>
</comment>
<keyword evidence="7" id="KW-0645">Protease</keyword>
<dbReference type="GO" id="GO:0008270">
    <property type="term" value="F:zinc ion binding"/>
    <property type="evidence" value="ECO:0007669"/>
    <property type="project" value="InterPro"/>
</dbReference>
<feature type="signal peptide" evidence="12">
    <location>
        <begin position="1"/>
        <end position="15"/>
    </location>
</feature>
<keyword evidence="8" id="KW-0479">Metal-binding</keyword>
<dbReference type="Gene3D" id="1.10.390.10">
    <property type="entry name" value="Neutral Protease Domain 2"/>
    <property type="match status" value="1"/>
</dbReference>
<evidence type="ECO:0000313" key="16">
    <source>
        <dbReference type="Proteomes" id="UP000295260"/>
    </source>
</evidence>
<dbReference type="SUPFAM" id="SSF55486">
    <property type="entry name" value="Metalloproteases ('zincins'), catalytic domain"/>
    <property type="match status" value="1"/>
</dbReference>
<feature type="domain" description="Peptidase M1 membrane alanine aminopeptidase" evidence="13">
    <location>
        <begin position="223"/>
        <end position="417"/>
    </location>
</feature>
<dbReference type="PANTHER" id="PTHR11533:SF174">
    <property type="entry name" value="PUROMYCIN-SENSITIVE AMINOPEPTIDASE-RELATED"/>
    <property type="match status" value="1"/>
</dbReference>
<dbReference type="PANTHER" id="PTHR11533">
    <property type="entry name" value="PROTEASE M1 ZINC METALLOPROTEASE"/>
    <property type="match status" value="1"/>
</dbReference>
<dbReference type="GO" id="GO:0005615">
    <property type="term" value="C:extracellular space"/>
    <property type="evidence" value="ECO:0007669"/>
    <property type="project" value="TreeGrafter"/>
</dbReference>
<evidence type="ECO:0000256" key="2">
    <source>
        <dbReference type="ARBA" id="ARBA00001947"/>
    </source>
</evidence>
<dbReference type="GO" id="GO:0005737">
    <property type="term" value="C:cytoplasm"/>
    <property type="evidence" value="ECO:0007669"/>
    <property type="project" value="TreeGrafter"/>
</dbReference>
<evidence type="ECO:0000256" key="11">
    <source>
        <dbReference type="ARBA" id="ARBA00023049"/>
    </source>
</evidence>
<dbReference type="GO" id="GO:0016020">
    <property type="term" value="C:membrane"/>
    <property type="evidence" value="ECO:0007669"/>
    <property type="project" value="TreeGrafter"/>
</dbReference>
<dbReference type="RefSeq" id="WP_133531655.1">
    <property type="nucleotide sequence ID" value="NZ_SNXR01000011.1"/>
</dbReference>
<evidence type="ECO:0000256" key="1">
    <source>
        <dbReference type="ARBA" id="ARBA00000098"/>
    </source>
</evidence>
<dbReference type="SUPFAM" id="SSF48371">
    <property type="entry name" value="ARM repeat"/>
    <property type="match status" value="1"/>
</dbReference>
<keyword evidence="12" id="KW-0732">Signal</keyword>
<evidence type="ECO:0000256" key="10">
    <source>
        <dbReference type="ARBA" id="ARBA00022833"/>
    </source>
</evidence>
<dbReference type="Pfam" id="PF17900">
    <property type="entry name" value="Peptidase_M1_N"/>
    <property type="match status" value="1"/>
</dbReference>